<dbReference type="AlphaFoldDB" id="A0A4Y9Z354"/>
<gene>
    <name evidence="2" type="ORF">EVG20_g3331</name>
</gene>
<sequence>MPRSSPLSGTSSSSKVWDEFKPEADQAIKKRKLAAANAHKLYGPNSTEYRKAVANLQAMEDRNREDWIFRLQNEGLSASHEEIYYGVSTGDKVQQWLGGMGVQGKGSQDYKARRGLGHEQYQRVDPSTLTED</sequence>
<name>A0A4Y9Z354_9AGAM</name>
<evidence type="ECO:0000256" key="1">
    <source>
        <dbReference type="SAM" id="MobiDB-lite"/>
    </source>
</evidence>
<proteinExistence type="predicted"/>
<protein>
    <submittedName>
        <fullName evidence="2">Uncharacterized protein</fullName>
    </submittedName>
</protein>
<evidence type="ECO:0000313" key="3">
    <source>
        <dbReference type="Proteomes" id="UP000298327"/>
    </source>
</evidence>
<dbReference type="Proteomes" id="UP000298327">
    <property type="component" value="Unassembled WGS sequence"/>
</dbReference>
<feature type="region of interest" description="Disordered" evidence="1">
    <location>
        <begin position="103"/>
        <end position="132"/>
    </location>
</feature>
<comment type="caution">
    <text evidence="2">The sequence shown here is derived from an EMBL/GenBank/DDBJ whole genome shotgun (WGS) entry which is preliminary data.</text>
</comment>
<feature type="compositionally biased region" description="Basic and acidic residues" evidence="1">
    <location>
        <begin position="108"/>
        <end position="122"/>
    </location>
</feature>
<evidence type="ECO:0000313" key="2">
    <source>
        <dbReference type="EMBL" id="TFY68982.1"/>
    </source>
</evidence>
<reference evidence="2 3" key="1">
    <citation type="submission" date="2019-02" db="EMBL/GenBank/DDBJ databases">
        <title>Genome sequencing of the rare red list fungi Dentipellis fragilis.</title>
        <authorList>
            <person name="Buettner E."/>
            <person name="Kellner H."/>
        </authorList>
    </citation>
    <scope>NUCLEOTIDE SEQUENCE [LARGE SCALE GENOMIC DNA]</scope>
    <source>
        <strain evidence="2 3">DSM 105465</strain>
    </source>
</reference>
<organism evidence="2 3">
    <name type="scientific">Dentipellis fragilis</name>
    <dbReference type="NCBI Taxonomy" id="205917"/>
    <lineage>
        <taxon>Eukaryota</taxon>
        <taxon>Fungi</taxon>
        <taxon>Dikarya</taxon>
        <taxon>Basidiomycota</taxon>
        <taxon>Agaricomycotina</taxon>
        <taxon>Agaricomycetes</taxon>
        <taxon>Russulales</taxon>
        <taxon>Hericiaceae</taxon>
        <taxon>Dentipellis</taxon>
    </lineage>
</organism>
<keyword evidence="3" id="KW-1185">Reference proteome</keyword>
<dbReference type="OrthoDB" id="10459454at2759"/>
<dbReference type="EMBL" id="SEOQ01000148">
    <property type="protein sequence ID" value="TFY68982.1"/>
    <property type="molecule type" value="Genomic_DNA"/>
</dbReference>
<accession>A0A4Y9Z354</accession>